<evidence type="ECO:0000256" key="1">
    <source>
        <dbReference type="SAM" id="MobiDB-lite"/>
    </source>
</evidence>
<keyword evidence="3" id="KW-1185">Reference proteome</keyword>
<evidence type="ECO:0000313" key="3">
    <source>
        <dbReference type="Proteomes" id="UP001311232"/>
    </source>
</evidence>
<dbReference type="AlphaFoldDB" id="A0AAV9SEY9"/>
<gene>
    <name evidence="2" type="ORF">CRENBAI_005358</name>
</gene>
<feature type="region of interest" description="Disordered" evidence="1">
    <location>
        <begin position="1"/>
        <end position="86"/>
    </location>
</feature>
<organism evidence="2 3">
    <name type="scientific">Crenichthys baileyi</name>
    <name type="common">White River springfish</name>
    <dbReference type="NCBI Taxonomy" id="28760"/>
    <lineage>
        <taxon>Eukaryota</taxon>
        <taxon>Metazoa</taxon>
        <taxon>Chordata</taxon>
        <taxon>Craniata</taxon>
        <taxon>Vertebrata</taxon>
        <taxon>Euteleostomi</taxon>
        <taxon>Actinopterygii</taxon>
        <taxon>Neopterygii</taxon>
        <taxon>Teleostei</taxon>
        <taxon>Neoteleostei</taxon>
        <taxon>Acanthomorphata</taxon>
        <taxon>Ovalentaria</taxon>
        <taxon>Atherinomorphae</taxon>
        <taxon>Cyprinodontiformes</taxon>
        <taxon>Goodeidae</taxon>
        <taxon>Crenichthys</taxon>
    </lineage>
</organism>
<evidence type="ECO:0000313" key="2">
    <source>
        <dbReference type="EMBL" id="KAK5619911.1"/>
    </source>
</evidence>
<accession>A0AAV9SEY9</accession>
<dbReference type="EMBL" id="JAHHUM010000425">
    <property type="protein sequence ID" value="KAK5619911.1"/>
    <property type="molecule type" value="Genomic_DNA"/>
</dbReference>
<comment type="caution">
    <text evidence="2">The sequence shown here is derived from an EMBL/GenBank/DDBJ whole genome shotgun (WGS) entry which is preliminary data.</text>
</comment>
<protein>
    <submittedName>
        <fullName evidence="2">Uncharacterized protein</fullName>
    </submittedName>
</protein>
<name>A0AAV9SEY9_9TELE</name>
<sequence length="86" mass="9486">MTCGPSSGRPQQCQAARHKTSPPGQPYAPNRSRLSPRVRTSSPQAKEAQSETQGTESPHLSHSQPHKPSPPKRPRIYNKQVSYSQV</sequence>
<dbReference type="Proteomes" id="UP001311232">
    <property type="component" value="Unassembled WGS sequence"/>
</dbReference>
<reference evidence="2 3" key="1">
    <citation type="submission" date="2021-06" db="EMBL/GenBank/DDBJ databases">
        <authorList>
            <person name="Palmer J.M."/>
        </authorList>
    </citation>
    <scope>NUCLEOTIDE SEQUENCE [LARGE SCALE GENOMIC DNA]</scope>
    <source>
        <strain evidence="2 3">MEX-2019</strain>
        <tissue evidence="2">Muscle</tissue>
    </source>
</reference>
<proteinExistence type="predicted"/>
<feature type="compositionally biased region" description="Polar residues" evidence="1">
    <location>
        <begin position="1"/>
        <end position="14"/>
    </location>
</feature>